<evidence type="ECO:0000256" key="5">
    <source>
        <dbReference type="ARBA" id="ARBA00007837"/>
    </source>
</evidence>
<dbReference type="EC" id="2.7.3.9" evidence="6 17"/>
<dbReference type="GO" id="GO:0005737">
    <property type="term" value="C:cytoplasm"/>
    <property type="evidence" value="ECO:0007669"/>
    <property type="project" value="UniProtKB-SubCell"/>
</dbReference>
<evidence type="ECO:0000256" key="3">
    <source>
        <dbReference type="ARBA" id="ARBA00002728"/>
    </source>
</evidence>
<evidence type="ECO:0000256" key="17">
    <source>
        <dbReference type="PIRNR" id="PIRNR000732"/>
    </source>
</evidence>
<dbReference type="SUPFAM" id="SSF51621">
    <property type="entry name" value="Phosphoenolpyruvate/pyruvate domain"/>
    <property type="match status" value="1"/>
</dbReference>
<dbReference type="InterPro" id="IPR008279">
    <property type="entry name" value="PEP-util_enz_mobile_dom"/>
</dbReference>
<keyword evidence="14 17" id="KW-0418">Kinase</keyword>
<dbReference type="PIRSF" id="PIRSF000732">
    <property type="entry name" value="PTS_enzyme_I"/>
    <property type="match status" value="1"/>
</dbReference>
<dbReference type="Proteomes" id="UP000182715">
    <property type="component" value="Unassembled WGS sequence"/>
</dbReference>
<feature type="active site" description="Tele-phosphohistidine intermediate" evidence="18">
    <location>
        <position position="194"/>
    </location>
</feature>
<keyword evidence="24" id="KW-0670">Pyruvate</keyword>
<dbReference type="Pfam" id="PF02896">
    <property type="entry name" value="PEP-utilizers_C"/>
    <property type="match status" value="1"/>
</dbReference>
<keyword evidence="9 17" id="KW-0963">Cytoplasm</keyword>
<feature type="domain" description="Phosphotransferase system enzyme I N-terminal" evidence="23">
    <location>
        <begin position="6"/>
        <end position="129"/>
    </location>
</feature>
<feature type="binding site" evidence="19">
    <location>
        <position position="473"/>
    </location>
    <ligand>
        <name>phosphoenolpyruvate</name>
        <dbReference type="ChEBI" id="CHEBI:58702"/>
    </ligand>
</feature>
<comment type="similarity">
    <text evidence="5 17">Belongs to the PEP-utilizing enzyme family.</text>
</comment>
<sequence length="591" mass="65126">MSIVLHGVAAGKGIAVGCAHLIVRGTEEVPQYDVAEADTDAEAERFDAAVKATRKELEQLRSAIPENAPTELGAFISLHLMLLTDVTLSREPVDILREQKINAEWALKQQSDKLAAQFDNMDDAYLRERKQDMLQVVRRIHNNLIGQGNELEVADNLFDETVLIANDLSPADTVLFKEQRIAAFVTDAGGPTGHTAILGRSLDIPSVVGLHNARKLITEGETVIVDGINGVLIIAPDESVLNEYRRRAREYRSHKRDLNKLKKTAAATADGVCIELVGNIESAEDVKPLHNLGADGIGLFRSEFLYLNRDTMPSEDEQYEVYSAIVKKMKGKSVTIRTVDLGVDKNPRWFGKNSTPNGSLNPALGMTGIRLCLAEPVMFRTQMRAILRAAAHGPVRMMWPMITSVSEVRQCLIHLDTAQRQLAERGDAFGKVGIGCMIEIPSAALTVGSILKLVDFISVGTNDLIQYILSVDRGDDSVSHLYQPGHPAVLKMLQHVIRTANRMDKDVSVCGEMAGDTAFTRVLLGMGLRRFSMNPNNILPVKNIILHSNVGQLESDIVKVIRCEDEEKSEKLIKQINSVSVEEEADFKGRK</sequence>
<dbReference type="Pfam" id="PF00391">
    <property type="entry name" value="PEP-utilizers"/>
    <property type="match status" value="1"/>
</dbReference>
<evidence type="ECO:0000256" key="10">
    <source>
        <dbReference type="ARBA" id="ARBA00022597"/>
    </source>
</evidence>
<evidence type="ECO:0000313" key="24">
    <source>
        <dbReference type="EMBL" id="CRZ00234.1"/>
    </source>
</evidence>
<dbReference type="InterPro" id="IPR006318">
    <property type="entry name" value="PTS_EI-like"/>
</dbReference>
<keyword evidence="8 17" id="KW-0813">Transport</keyword>
<dbReference type="AlphaFoldDB" id="A0A0H5QE45"/>
<feature type="binding site" evidence="20">
    <location>
        <position position="463"/>
    </location>
    <ligand>
        <name>Mg(2+)</name>
        <dbReference type="ChEBI" id="CHEBI:18420"/>
    </ligand>
</feature>
<keyword evidence="13 17" id="KW-0479">Metal-binding</keyword>
<dbReference type="NCBIfam" id="TIGR01417">
    <property type="entry name" value="PTS_I_fam"/>
    <property type="match status" value="1"/>
</dbReference>
<feature type="binding site" evidence="20">
    <location>
        <position position="439"/>
    </location>
    <ligand>
        <name>Mg(2+)</name>
        <dbReference type="ChEBI" id="CHEBI:18420"/>
    </ligand>
</feature>
<accession>A0A0H5QE45</accession>
<evidence type="ECO:0000256" key="16">
    <source>
        <dbReference type="ARBA" id="ARBA00033235"/>
    </source>
</evidence>
<dbReference type="SUPFAM" id="SSF52009">
    <property type="entry name" value="Phosphohistidine domain"/>
    <property type="match status" value="1"/>
</dbReference>
<keyword evidence="15 17" id="KW-0460">Magnesium</keyword>
<organism evidence="24 25">
    <name type="scientific">Neisseria meningitidis serogroup B</name>
    <dbReference type="NCBI Taxonomy" id="491"/>
    <lineage>
        <taxon>Bacteria</taxon>
        <taxon>Pseudomonadati</taxon>
        <taxon>Pseudomonadota</taxon>
        <taxon>Betaproteobacteria</taxon>
        <taxon>Neisseriales</taxon>
        <taxon>Neisseriaceae</taxon>
        <taxon>Neisseria</taxon>
    </lineage>
</organism>
<feature type="active site" description="Proton donor" evidence="18">
    <location>
        <position position="510"/>
    </location>
</feature>
<evidence type="ECO:0000313" key="25">
    <source>
        <dbReference type="Proteomes" id="UP000182715"/>
    </source>
</evidence>
<dbReference type="GO" id="GO:0009401">
    <property type="term" value="P:phosphoenolpyruvate-dependent sugar phosphotransferase system"/>
    <property type="evidence" value="ECO:0007669"/>
    <property type="project" value="UniProtKB-KW"/>
</dbReference>
<feature type="binding site" evidence="19">
    <location>
        <position position="337"/>
    </location>
    <ligand>
        <name>phosphoenolpyruvate</name>
        <dbReference type="ChEBI" id="CHEBI:58702"/>
    </ligand>
</feature>
<evidence type="ECO:0000256" key="20">
    <source>
        <dbReference type="PIRSR" id="PIRSR000732-3"/>
    </source>
</evidence>
<evidence type="ECO:0000256" key="11">
    <source>
        <dbReference type="ARBA" id="ARBA00022679"/>
    </source>
</evidence>
<dbReference type="Gene3D" id="1.10.274.10">
    <property type="entry name" value="PtsI, HPr-binding domain"/>
    <property type="match status" value="1"/>
</dbReference>
<evidence type="ECO:0000256" key="9">
    <source>
        <dbReference type="ARBA" id="ARBA00022490"/>
    </source>
</evidence>
<dbReference type="InterPro" id="IPR036618">
    <property type="entry name" value="PtsI_HPr-bd_sf"/>
</dbReference>
<proteinExistence type="inferred from homology"/>
<feature type="binding site" evidence="19">
    <location>
        <position position="301"/>
    </location>
    <ligand>
        <name>phosphoenolpyruvate</name>
        <dbReference type="ChEBI" id="CHEBI:58702"/>
    </ligand>
</feature>
<dbReference type="PANTHER" id="PTHR46244">
    <property type="entry name" value="PHOSPHOENOLPYRUVATE-PROTEIN PHOSPHOTRANSFERASE"/>
    <property type="match status" value="1"/>
</dbReference>
<evidence type="ECO:0000256" key="4">
    <source>
        <dbReference type="ARBA" id="ARBA00004496"/>
    </source>
</evidence>
<dbReference type="PROSITE" id="PS00742">
    <property type="entry name" value="PEP_ENZYMES_2"/>
    <property type="match status" value="1"/>
</dbReference>
<evidence type="ECO:0000256" key="2">
    <source>
        <dbReference type="ARBA" id="ARBA00001946"/>
    </source>
</evidence>
<name>A0A0H5QE45_NEIMI</name>
<feature type="domain" description="PEP-utilising enzyme mobile" evidence="21">
    <location>
        <begin position="160"/>
        <end position="230"/>
    </location>
</feature>
<evidence type="ECO:0000259" key="22">
    <source>
        <dbReference type="Pfam" id="PF02896"/>
    </source>
</evidence>
<dbReference type="GO" id="GO:0046872">
    <property type="term" value="F:metal ion binding"/>
    <property type="evidence" value="ECO:0007669"/>
    <property type="project" value="UniProtKB-KW"/>
</dbReference>
<evidence type="ECO:0000256" key="6">
    <source>
        <dbReference type="ARBA" id="ARBA00012232"/>
    </source>
</evidence>
<evidence type="ECO:0000256" key="14">
    <source>
        <dbReference type="ARBA" id="ARBA00022777"/>
    </source>
</evidence>
<dbReference type="PRINTS" id="PR01736">
    <property type="entry name" value="PHPHTRNFRASE"/>
</dbReference>
<reference evidence="24 25" key="1">
    <citation type="submission" date="2014-11" db="EMBL/GenBank/DDBJ databases">
        <authorList>
            <person name="Diene M.Seydina."/>
        </authorList>
    </citation>
    <scope>NUCLEOTIDE SEQUENCE [LARGE SCALE GENOMIC DNA]</scope>
    <source>
        <strain evidence="24 25">Neisseria meningitidis CHUV</strain>
    </source>
</reference>
<evidence type="ECO:0000259" key="23">
    <source>
        <dbReference type="Pfam" id="PF05524"/>
    </source>
</evidence>
<feature type="binding site" evidence="19">
    <location>
        <begin position="462"/>
        <end position="463"/>
    </location>
    <ligand>
        <name>phosphoenolpyruvate</name>
        <dbReference type="ChEBI" id="CHEBI:58702"/>
    </ligand>
</feature>
<comment type="function">
    <text evidence="3 17">General (non sugar-specific) component of the phosphoenolpyruvate-dependent sugar phosphotransferase system (sugar PTS). This major carbohydrate active-transport system catalyzes the phosphorylation of incoming sugar substrates concomitantly with their translocation across the cell membrane. Enzyme I transfers the phosphoryl group from phosphoenolpyruvate (PEP) to the phosphoryl carrier protein (HPr).</text>
</comment>
<dbReference type="Gene3D" id="3.50.30.10">
    <property type="entry name" value="Phosphohistidine domain"/>
    <property type="match status" value="1"/>
</dbReference>
<evidence type="ECO:0000256" key="19">
    <source>
        <dbReference type="PIRSR" id="PIRSR000732-2"/>
    </source>
</evidence>
<dbReference type="SUPFAM" id="SSF47831">
    <property type="entry name" value="Enzyme I of the PEP:sugar phosphotransferase system HPr-binding (sub)domain"/>
    <property type="match status" value="1"/>
</dbReference>
<evidence type="ECO:0000256" key="13">
    <source>
        <dbReference type="ARBA" id="ARBA00022723"/>
    </source>
</evidence>
<dbReference type="InterPro" id="IPR015813">
    <property type="entry name" value="Pyrv/PenolPyrv_kinase-like_dom"/>
</dbReference>
<dbReference type="GO" id="GO:0016301">
    <property type="term" value="F:kinase activity"/>
    <property type="evidence" value="ECO:0007669"/>
    <property type="project" value="UniProtKB-KW"/>
</dbReference>
<dbReference type="PANTHER" id="PTHR46244:SF3">
    <property type="entry name" value="PHOSPHOENOLPYRUVATE-PROTEIN PHOSPHOTRANSFERASE"/>
    <property type="match status" value="1"/>
</dbReference>
<dbReference type="InterPro" id="IPR040442">
    <property type="entry name" value="Pyrv_kinase-like_dom_sf"/>
</dbReference>
<evidence type="ECO:0000259" key="21">
    <source>
        <dbReference type="Pfam" id="PF00391"/>
    </source>
</evidence>
<evidence type="ECO:0000256" key="1">
    <source>
        <dbReference type="ARBA" id="ARBA00000683"/>
    </source>
</evidence>
<dbReference type="GO" id="GO:0008965">
    <property type="term" value="F:phosphoenolpyruvate-protein phosphotransferase activity"/>
    <property type="evidence" value="ECO:0007669"/>
    <property type="project" value="UniProtKB-EC"/>
</dbReference>
<dbReference type="InterPro" id="IPR036637">
    <property type="entry name" value="Phosphohistidine_dom_sf"/>
</dbReference>
<evidence type="ECO:0000256" key="15">
    <source>
        <dbReference type="ARBA" id="ARBA00022842"/>
    </source>
</evidence>
<dbReference type="Pfam" id="PF05524">
    <property type="entry name" value="PEP-utilisers_N"/>
    <property type="match status" value="1"/>
</dbReference>
<keyword evidence="12 17" id="KW-0598">Phosphotransferase system</keyword>
<dbReference type="EMBL" id="CVTF01000126">
    <property type="protein sequence ID" value="CRZ00234.1"/>
    <property type="molecule type" value="Genomic_DNA"/>
</dbReference>
<dbReference type="InterPro" id="IPR050499">
    <property type="entry name" value="PEP-utilizing_PTS_enzyme"/>
</dbReference>
<evidence type="ECO:0000256" key="12">
    <source>
        <dbReference type="ARBA" id="ARBA00022683"/>
    </source>
</evidence>
<evidence type="ECO:0000256" key="18">
    <source>
        <dbReference type="PIRSR" id="PIRSR000732-1"/>
    </source>
</evidence>
<evidence type="ECO:0000256" key="7">
    <source>
        <dbReference type="ARBA" id="ARBA00016544"/>
    </source>
</evidence>
<dbReference type="InterPro" id="IPR000121">
    <property type="entry name" value="PEP_util_C"/>
</dbReference>
<evidence type="ECO:0000256" key="8">
    <source>
        <dbReference type="ARBA" id="ARBA00022448"/>
    </source>
</evidence>
<protein>
    <recommendedName>
        <fullName evidence="7 17">Phosphoenolpyruvate-protein phosphotransferase</fullName>
        <ecNumber evidence="6 17">2.7.3.9</ecNumber>
    </recommendedName>
    <alternativeName>
        <fullName evidence="16 17">Phosphotransferase system, enzyme I</fullName>
    </alternativeName>
</protein>
<feature type="domain" description="PEP-utilising enzyme C-terminal" evidence="22">
    <location>
        <begin position="257"/>
        <end position="548"/>
    </location>
</feature>
<dbReference type="InterPro" id="IPR024692">
    <property type="entry name" value="PTS_EI"/>
</dbReference>
<dbReference type="InterPro" id="IPR008731">
    <property type="entry name" value="PTS_EIN"/>
</dbReference>
<keyword evidence="11 17" id="KW-0808">Transferase</keyword>
<comment type="cofactor">
    <cofactor evidence="2 17 20">
        <name>Mg(2+)</name>
        <dbReference type="ChEBI" id="CHEBI:18420"/>
    </cofactor>
</comment>
<comment type="catalytic activity">
    <reaction evidence="1 17">
        <text>L-histidyl-[protein] + phosphoenolpyruvate = N(pros)-phospho-L-histidyl-[protein] + pyruvate</text>
        <dbReference type="Rhea" id="RHEA:23880"/>
        <dbReference type="Rhea" id="RHEA-COMP:9745"/>
        <dbReference type="Rhea" id="RHEA-COMP:9746"/>
        <dbReference type="ChEBI" id="CHEBI:15361"/>
        <dbReference type="ChEBI" id="CHEBI:29979"/>
        <dbReference type="ChEBI" id="CHEBI:58702"/>
        <dbReference type="ChEBI" id="CHEBI:64837"/>
        <dbReference type="EC" id="2.7.3.9"/>
    </reaction>
</comment>
<dbReference type="InterPro" id="IPR023151">
    <property type="entry name" value="PEP_util_CS"/>
</dbReference>
<keyword evidence="10 17" id="KW-0762">Sugar transport</keyword>
<comment type="subcellular location">
    <subcellularLocation>
        <location evidence="4 17">Cytoplasm</location>
    </subcellularLocation>
</comment>
<dbReference type="Gene3D" id="3.20.20.60">
    <property type="entry name" value="Phosphoenolpyruvate-binding domains"/>
    <property type="match status" value="1"/>
</dbReference>